<protein>
    <submittedName>
        <fullName evidence="6">Redoxin domain-containing protein</fullName>
    </submittedName>
</protein>
<dbReference type="AlphaFoldDB" id="A0A6I6GNE9"/>
<evidence type="ECO:0000259" key="5">
    <source>
        <dbReference type="PROSITE" id="PS51352"/>
    </source>
</evidence>
<dbReference type="GO" id="GO:0017004">
    <property type="term" value="P:cytochrome complex assembly"/>
    <property type="evidence" value="ECO:0007669"/>
    <property type="project" value="UniProtKB-KW"/>
</dbReference>
<evidence type="ECO:0000256" key="2">
    <source>
        <dbReference type="ARBA" id="ARBA00022748"/>
    </source>
</evidence>
<dbReference type="PANTHER" id="PTHR42852">
    <property type="entry name" value="THIOL:DISULFIDE INTERCHANGE PROTEIN DSBE"/>
    <property type="match status" value="1"/>
</dbReference>
<dbReference type="GO" id="GO:0030313">
    <property type="term" value="C:cell envelope"/>
    <property type="evidence" value="ECO:0007669"/>
    <property type="project" value="UniProtKB-SubCell"/>
</dbReference>
<dbReference type="InterPro" id="IPR036249">
    <property type="entry name" value="Thioredoxin-like_sf"/>
</dbReference>
<evidence type="ECO:0000256" key="1">
    <source>
        <dbReference type="ARBA" id="ARBA00004196"/>
    </source>
</evidence>
<dbReference type="EMBL" id="CP046566">
    <property type="protein sequence ID" value="QGW29208.1"/>
    <property type="molecule type" value="Genomic_DNA"/>
</dbReference>
<dbReference type="RefSeq" id="WP_157479561.1">
    <property type="nucleotide sequence ID" value="NZ_CP046566.1"/>
</dbReference>
<dbReference type="Pfam" id="PF00578">
    <property type="entry name" value="AhpC-TSA"/>
    <property type="match status" value="1"/>
</dbReference>
<evidence type="ECO:0000313" key="6">
    <source>
        <dbReference type="EMBL" id="QGW29208.1"/>
    </source>
</evidence>
<dbReference type="InterPro" id="IPR025380">
    <property type="entry name" value="DUF4369"/>
</dbReference>
<accession>A0A6I6GNE9</accession>
<dbReference type="Proteomes" id="UP000426027">
    <property type="component" value="Chromosome"/>
</dbReference>
<organism evidence="6 7">
    <name type="scientific">Phnomibacter ginsenosidimutans</name>
    <dbReference type="NCBI Taxonomy" id="2676868"/>
    <lineage>
        <taxon>Bacteria</taxon>
        <taxon>Pseudomonadati</taxon>
        <taxon>Bacteroidota</taxon>
        <taxon>Chitinophagia</taxon>
        <taxon>Chitinophagales</taxon>
        <taxon>Chitinophagaceae</taxon>
        <taxon>Phnomibacter</taxon>
    </lineage>
</organism>
<dbReference type="InterPro" id="IPR013766">
    <property type="entry name" value="Thioredoxin_domain"/>
</dbReference>
<dbReference type="GO" id="GO:0016209">
    <property type="term" value="F:antioxidant activity"/>
    <property type="evidence" value="ECO:0007669"/>
    <property type="project" value="InterPro"/>
</dbReference>
<dbReference type="InterPro" id="IPR050553">
    <property type="entry name" value="Thioredoxin_ResA/DsbE_sf"/>
</dbReference>
<evidence type="ECO:0000256" key="4">
    <source>
        <dbReference type="ARBA" id="ARBA00023284"/>
    </source>
</evidence>
<dbReference type="PROSITE" id="PS00194">
    <property type="entry name" value="THIOREDOXIN_1"/>
    <property type="match status" value="1"/>
</dbReference>
<proteinExistence type="predicted"/>
<dbReference type="Pfam" id="PF14289">
    <property type="entry name" value="DUF4369"/>
    <property type="match status" value="1"/>
</dbReference>
<dbReference type="PANTHER" id="PTHR42852:SF6">
    <property type="entry name" value="THIOL:DISULFIDE INTERCHANGE PROTEIN DSBE"/>
    <property type="match status" value="1"/>
</dbReference>
<feature type="domain" description="Thioredoxin" evidence="5">
    <location>
        <begin position="233"/>
        <end position="371"/>
    </location>
</feature>
<dbReference type="InterPro" id="IPR000866">
    <property type="entry name" value="AhpC/TSA"/>
</dbReference>
<dbReference type="SUPFAM" id="SSF52833">
    <property type="entry name" value="Thioredoxin-like"/>
    <property type="match status" value="1"/>
</dbReference>
<dbReference type="InterPro" id="IPR017937">
    <property type="entry name" value="Thioredoxin_CS"/>
</dbReference>
<name>A0A6I6GNE9_9BACT</name>
<gene>
    <name evidence="6" type="ORF">GLV81_14800</name>
</gene>
<dbReference type="KEGG" id="fls:GLV81_14800"/>
<reference evidence="6 7" key="1">
    <citation type="submission" date="2019-11" db="EMBL/GenBank/DDBJ databases">
        <authorList>
            <person name="Im W.T."/>
        </authorList>
    </citation>
    <scope>NUCLEOTIDE SEQUENCE [LARGE SCALE GENOMIC DNA]</scope>
    <source>
        <strain evidence="6 7">SB-02</strain>
    </source>
</reference>
<evidence type="ECO:0000256" key="3">
    <source>
        <dbReference type="ARBA" id="ARBA00023157"/>
    </source>
</evidence>
<keyword evidence="3" id="KW-1015">Disulfide bond</keyword>
<dbReference type="GO" id="GO:0016491">
    <property type="term" value="F:oxidoreductase activity"/>
    <property type="evidence" value="ECO:0007669"/>
    <property type="project" value="InterPro"/>
</dbReference>
<keyword evidence="7" id="KW-1185">Reference proteome</keyword>
<dbReference type="PROSITE" id="PS51352">
    <property type="entry name" value="THIOREDOXIN_2"/>
    <property type="match status" value="1"/>
</dbReference>
<keyword evidence="2" id="KW-0201">Cytochrome c-type biogenesis</keyword>
<evidence type="ECO:0000313" key="7">
    <source>
        <dbReference type="Proteomes" id="UP000426027"/>
    </source>
</evidence>
<dbReference type="Gene3D" id="3.40.30.10">
    <property type="entry name" value="Glutaredoxin"/>
    <property type="match status" value="1"/>
</dbReference>
<dbReference type="CDD" id="cd02966">
    <property type="entry name" value="TlpA_like_family"/>
    <property type="match status" value="1"/>
</dbReference>
<keyword evidence="4" id="KW-0676">Redox-active center</keyword>
<dbReference type="PROSITE" id="PS51257">
    <property type="entry name" value="PROKAR_LIPOPROTEIN"/>
    <property type="match status" value="1"/>
</dbReference>
<comment type="subcellular location">
    <subcellularLocation>
        <location evidence="1">Cell envelope</location>
    </subcellularLocation>
</comment>
<sequence>MNKLILALAAVALLGACKQKDANNLEGGTVKIEGTIAGVESGWMEMIVPSRESEKVDSIKIEKAAFSHKLDVKSPDLLVIRLAGTQGSELAFWGDPGTVKITANKDSMWTSKIEGGATQGLFKDVEGKVRAIMEKGQALYPSYMAAQQQQNMPEMQRIEQQLMGLQTQAKDEAIKFAKANKGSVLAAYLGLVYLGQPGNETSLKSLYDSLAPGVQKTFFGKKISEMVTASAATAVGSPAPEFAMNDASGNPVSLSSFKGKVVLVDFWASWCAPCREENPNVVAAYNQFKDKGFTVFGVSLDKDKAAWEKAIVDDKLTWTHVSDLKYWDNAAAKLYKVQSIPANFLLDKEGRIIAKDLRGAALTAKLAEVLK</sequence>